<dbReference type="AlphaFoldDB" id="A0A2U1SVL0"/>
<proteinExistence type="predicted"/>
<dbReference type="InterPro" id="IPR006645">
    <property type="entry name" value="NGN-like_dom"/>
</dbReference>
<dbReference type="InterPro" id="IPR043425">
    <property type="entry name" value="NusG-like"/>
</dbReference>
<evidence type="ECO:0000256" key="3">
    <source>
        <dbReference type="ARBA" id="ARBA00023163"/>
    </source>
</evidence>
<keyword evidence="3" id="KW-0804">Transcription</keyword>
<dbReference type="Pfam" id="PF02357">
    <property type="entry name" value="NusG"/>
    <property type="match status" value="1"/>
</dbReference>
<dbReference type="InterPro" id="IPR005824">
    <property type="entry name" value="KOW"/>
</dbReference>
<name>A0A2U1SVL0_METSR</name>
<dbReference type="SMART" id="SM00739">
    <property type="entry name" value="KOW"/>
    <property type="match status" value="1"/>
</dbReference>
<evidence type="ECO:0000256" key="1">
    <source>
        <dbReference type="ARBA" id="ARBA00022814"/>
    </source>
</evidence>
<evidence type="ECO:0000259" key="5">
    <source>
        <dbReference type="SMART" id="SM00739"/>
    </source>
</evidence>
<dbReference type="Gene3D" id="3.30.70.940">
    <property type="entry name" value="NusG, N-terminal domain"/>
    <property type="match status" value="1"/>
</dbReference>
<dbReference type="CDD" id="cd06091">
    <property type="entry name" value="KOW_NusG"/>
    <property type="match status" value="1"/>
</dbReference>
<dbReference type="PANTHER" id="PTHR30265:SF7">
    <property type="entry name" value="TRANSCRIPTION ANTITERMINATION PROTEIN RFAH"/>
    <property type="match status" value="1"/>
</dbReference>
<comment type="caution">
    <text evidence="6">The sequence shown here is derived from an EMBL/GenBank/DDBJ whole genome shotgun (WGS) entry which is preliminary data.</text>
</comment>
<dbReference type="Proteomes" id="UP000245137">
    <property type="component" value="Unassembled WGS sequence"/>
</dbReference>
<reference evidence="6 7" key="1">
    <citation type="journal article" date="2018" name="Appl. Microbiol. Biotechnol.">
        <title>Co-cultivation of the strictly anaerobic methanogen Methanosarcina barkeri with aerobic methanotrophs in an oxygen-limited membrane bioreactor.</title>
        <authorList>
            <person name="In 't Zandt M.H."/>
            <person name="van den Bosch T.J.M."/>
            <person name="Rijkers R."/>
            <person name="van Kessel M.A.H.J."/>
            <person name="Jetten M.S.M."/>
            <person name="Welte C.U."/>
        </authorList>
    </citation>
    <scope>NUCLEOTIDE SEQUENCE [LARGE SCALE GENOMIC DNA]</scope>
    <source>
        <strain evidence="6 7">DSM 17706</strain>
    </source>
</reference>
<keyword evidence="1" id="KW-0889">Transcription antitermination</keyword>
<evidence type="ECO:0000313" key="7">
    <source>
        <dbReference type="Proteomes" id="UP000245137"/>
    </source>
</evidence>
<dbReference type="InterPro" id="IPR036735">
    <property type="entry name" value="NGN_dom_sf"/>
</dbReference>
<dbReference type="RefSeq" id="WP_108915341.1">
    <property type="nucleotide sequence ID" value="NZ_CP189553.1"/>
</dbReference>
<dbReference type="GO" id="GO:0005829">
    <property type="term" value="C:cytosol"/>
    <property type="evidence" value="ECO:0007669"/>
    <property type="project" value="TreeGrafter"/>
</dbReference>
<dbReference type="GO" id="GO:0006354">
    <property type="term" value="P:DNA-templated transcription elongation"/>
    <property type="evidence" value="ECO:0007669"/>
    <property type="project" value="InterPro"/>
</dbReference>
<dbReference type="PANTHER" id="PTHR30265">
    <property type="entry name" value="RHO-INTERACTING TRANSCRIPTION TERMINATION FACTOR NUSG"/>
    <property type="match status" value="1"/>
</dbReference>
<dbReference type="OrthoDB" id="9787731at2"/>
<dbReference type="EMBL" id="PUIV01000001">
    <property type="protein sequence ID" value="PWB95661.1"/>
    <property type="molecule type" value="Genomic_DNA"/>
</dbReference>
<organism evidence="6 7">
    <name type="scientific">Methylosinus sporium</name>
    <dbReference type="NCBI Taxonomy" id="428"/>
    <lineage>
        <taxon>Bacteria</taxon>
        <taxon>Pseudomonadati</taxon>
        <taxon>Pseudomonadota</taxon>
        <taxon>Alphaproteobacteria</taxon>
        <taxon>Hyphomicrobiales</taxon>
        <taxon>Methylocystaceae</taxon>
        <taxon>Methylosinus</taxon>
    </lineage>
</organism>
<gene>
    <name evidence="6" type="ORF">C5689_00655</name>
</gene>
<evidence type="ECO:0000256" key="2">
    <source>
        <dbReference type="ARBA" id="ARBA00023015"/>
    </source>
</evidence>
<dbReference type="InterPro" id="IPR008991">
    <property type="entry name" value="Translation_prot_SH3-like_sf"/>
</dbReference>
<accession>A0A2U1SVL0</accession>
<sequence length="180" mass="20669">MASLVERETVEIDFSDRPNGWVVVNTRPHQERLALENLHRQQYHAYCPWALKRVRHARRTQDVPRPLFPGYIFVEMTSQSRWAPICSTFGVRTLVRLGDGPSFLPSDFVETLRSREIDGLIAKPEQAFEIGQKVRIAGGAFHDFVATIVDMNERDRIVVLMELLNRPVKVKVTQTQLVAC</sequence>
<evidence type="ECO:0000313" key="6">
    <source>
        <dbReference type="EMBL" id="PWB95661.1"/>
    </source>
</evidence>
<feature type="domain" description="NusG-like N-terminal" evidence="4">
    <location>
        <begin position="18"/>
        <end position="116"/>
    </location>
</feature>
<dbReference type="SUPFAM" id="SSF82679">
    <property type="entry name" value="N-utilization substance G protein NusG, N-terminal domain"/>
    <property type="match status" value="1"/>
</dbReference>
<dbReference type="SMART" id="SM00738">
    <property type="entry name" value="NGN"/>
    <property type="match status" value="1"/>
</dbReference>
<evidence type="ECO:0000259" key="4">
    <source>
        <dbReference type="SMART" id="SM00738"/>
    </source>
</evidence>
<dbReference type="SUPFAM" id="SSF50104">
    <property type="entry name" value="Translation proteins SH3-like domain"/>
    <property type="match status" value="1"/>
</dbReference>
<feature type="domain" description="KOW" evidence="5">
    <location>
        <begin position="127"/>
        <end position="154"/>
    </location>
</feature>
<protein>
    <submittedName>
        <fullName evidence="6">Transcriptional activator RfaH</fullName>
    </submittedName>
</protein>
<keyword evidence="7" id="KW-1185">Reference proteome</keyword>
<dbReference type="GO" id="GO:0031564">
    <property type="term" value="P:transcription antitermination"/>
    <property type="evidence" value="ECO:0007669"/>
    <property type="project" value="UniProtKB-KW"/>
</dbReference>
<keyword evidence="2" id="KW-0805">Transcription regulation</keyword>